<protein>
    <submittedName>
        <fullName evidence="2">DUF2269 family protein</fullName>
    </submittedName>
</protein>
<accession>A0A6A4RI62</accession>
<name>A0A6A4RI62_9RHOB</name>
<dbReference type="AlphaFoldDB" id="A0A6A4RI62"/>
<evidence type="ECO:0000313" key="3">
    <source>
        <dbReference type="Proteomes" id="UP000441586"/>
    </source>
</evidence>
<dbReference type="Pfam" id="PF10027">
    <property type="entry name" value="DUF2269"/>
    <property type="match status" value="1"/>
</dbReference>
<dbReference type="EMBL" id="WSFO01000008">
    <property type="protein sequence ID" value="KAE9628777.1"/>
    <property type="molecule type" value="Genomic_DNA"/>
</dbReference>
<evidence type="ECO:0000256" key="1">
    <source>
        <dbReference type="SAM" id="Phobius"/>
    </source>
</evidence>
<evidence type="ECO:0000313" key="2">
    <source>
        <dbReference type="EMBL" id="KAE9628777.1"/>
    </source>
</evidence>
<feature type="transmembrane region" description="Helical" evidence="1">
    <location>
        <begin position="129"/>
        <end position="153"/>
    </location>
</feature>
<gene>
    <name evidence="2" type="ORF">GP644_13480</name>
</gene>
<organism evidence="2 3">
    <name type="scientific">Parasedimentitalea maritima</name>
    <dbReference type="NCBI Taxonomy" id="2578117"/>
    <lineage>
        <taxon>Bacteria</taxon>
        <taxon>Pseudomonadati</taxon>
        <taxon>Pseudomonadota</taxon>
        <taxon>Alphaproteobacteria</taxon>
        <taxon>Rhodobacterales</taxon>
        <taxon>Paracoccaceae</taxon>
        <taxon>Parasedimentitalea</taxon>
    </lineage>
</organism>
<dbReference type="InterPro" id="IPR018729">
    <property type="entry name" value="DUF2269_transmembrane"/>
</dbReference>
<reference evidence="2 3" key="1">
    <citation type="submission" date="2019-12" db="EMBL/GenBank/DDBJ databases">
        <authorList>
            <person name="Zhang Y.-J."/>
        </authorList>
    </citation>
    <scope>NUCLEOTIDE SEQUENCE [LARGE SCALE GENOMIC DNA]</scope>
    <source>
        <strain evidence="2 3">H18S-6</strain>
    </source>
</reference>
<dbReference type="Proteomes" id="UP000441586">
    <property type="component" value="Unassembled WGS sequence"/>
</dbReference>
<dbReference type="RefSeq" id="WP_158980019.1">
    <property type="nucleotide sequence ID" value="NZ_WSFO01000008.1"/>
</dbReference>
<feature type="transmembrane region" description="Helical" evidence="1">
    <location>
        <begin position="6"/>
        <end position="29"/>
    </location>
</feature>
<comment type="caution">
    <text evidence="2">The sequence shown here is derived from an EMBL/GenBank/DDBJ whole genome shotgun (WGS) entry which is preliminary data.</text>
</comment>
<sequence length="156" mass="16804">MFDPYLLAKLVHIFAISIMIGATLINGLIHGQAKTASPVEAAGLLRCVVLVNRLLMGPSLAVIVLTGFLLVHTLGYDLWSGWIATSVGTSLTLILAFVVGARVEHRMLDIAILAAAKADMRLPTNYQRVFLQAVPIGLLALILSLLTLALMIFKPF</sequence>
<keyword evidence="1" id="KW-0812">Transmembrane</keyword>
<feature type="transmembrane region" description="Helical" evidence="1">
    <location>
        <begin position="78"/>
        <end position="99"/>
    </location>
</feature>
<keyword evidence="1" id="KW-1133">Transmembrane helix</keyword>
<feature type="transmembrane region" description="Helical" evidence="1">
    <location>
        <begin position="50"/>
        <end position="72"/>
    </location>
</feature>
<keyword evidence="1" id="KW-0472">Membrane</keyword>
<proteinExistence type="predicted"/>